<sequence length="80" mass="8670">MITSREAEILARQAMTDYVNACHCQTQDDVANVLMKLASLCGLGMVAVVGHADAVARMQGTTDYISENVSDVLWKTTKAH</sequence>
<name>A0ABY7GLW9_9GAMM</name>
<proteinExistence type="predicted"/>
<evidence type="ECO:0000313" key="1">
    <source>
        <dbReference type="EMBL" id="WAR45507.1"/>
    </source>
</evidence>
<reference evidence="1" key="1">
    <citation type="submission" date="2022-11" db="EMBL/GenBank/DDBJ databases">
        <title>Methylomonas rapida sp. nov., Carotenoid-Producing Obligate Methanotrophs with High Growth Characteristics and Biotechnological Potential.</title>
        <authorList>
            <person name="Tikhonova E.N."/>
            <person name="Suleimanov R.Z."/>
            <person name="Miroshnikov K."/>
            <person name="Oshkin I.Y."/>
            <person name="Belova S.E."/>
            <person name="Danilova O.V."/>
            <person name="Ashikhmin A."/>
            <person name="Konopkin A."/>
            <person name="But S.Y."/>
            <person name="Khmelenina V.N."/>
            <person name="Kuznetsov N."/>
            <person name="Pimenov N.V."/>
            <person name="Dedysh S.N."/>
        </authorList>
    </citation>
    <scope>NUCLEOTIDE SEQUENCE</scope>
    <source>
        <strain evidence="1">MP1</strain>
    </source>
</reference>
<accession>A0ABY7GLW9</accession>
<dbReference type="EMBL" id="CP113517">
    <property type="protein sequence ID" value="WAR45507.1"/>
    <property type="molecule type" value="Genomic_DNA"/>
</dbReference>
<evidence type="ECO:0000313" key="2">
    <source>
        <dbReference type="Proteomes" id="UP001162780"/>
    </source>
</evidence>
<protein>
    <submittedName>
        <fullName evidence="1">Uncharacterized protein</fullName>
    </submittedName>
</protein>
<keyword evidence="2" id="KW-1185">Reference proteome</keyword>
<gene>
    <name evidence="1" type="ORF">NM686_003050</name>
</gene>
<organism evidence="1 2">
    <name type="scientific">Methylomonas rapida</name>
    <dbReference type="NCBI Taxonomy" id="2963939"/>
    <lineage>
        <taxon>Bacteria</taxon>
        <taxon>Pseudomonadati</taxon>
        <taxon>Pseudomonadota</taxon>
        <taxon>Gammaproteobacteria</taxon>
        <taxon>Methylococcales</taxon>
        <taxon>Methylococcaceae</taxon>
        <taxon>Methylomonas</taxon>
    </lineage>
</organism>
<dbReference type="Proteomes" id="UP001162780">
    <property type="component" value="Chromosome"/>
</dbReference>
<dbReference type="RefSeq" id="WP_269022328.1">
    <property type="nucleotide sequence ID" value="NZ_CP113517.1"/>
</dbReference>